<evidence type="ECO:0000256" key="12">
    <source>
        <dbReference type="PIRSR" id="PIRSR606262-1"/>
    </source>
</evidence>
<accession>A0A931IYK5</accession>
<evidence type="ECO:0000256" key="11">
    <source>
        <dbReference type="ARBA" id="ARBA00049558"/>
    </source>
</evidence>
<dbReference type="GO" id="GO:0008270">
    <property type="term" value="F:zinc ion binding"/>
    <property type="evidence" value="ECO:0007669"/>
    <property type="project" value="UniProtKB-UniRule"/>
</dbReference>
<keyword evidence="6 14" id="KW-0479">Metal-binding</keyword>
<dbReference type="InterPro" id="IPR002125">
    <property type="entry name" value="CMP_dCMP_dom"/>
</dbReference>
<organism evidence="17 18">
    <name type="scientific">Inhella gelatinilytica</name>
    <dbReference type="NCBI Taxonomy" id="2795030"/>
    <lineage>
        <taxon>Bacteria</taxon>
        <taxon>Pseudomonadati</taxon>
        <taxon>Pseudomonadota</taxon>
        <taxon>Betaproteobacteria</taxon>
        <taxon>Burkholderiales</taxon>
        <taxon>Sphaerotilaceae</taxon>
        <taxon>Inhella</taxon>
    </lineage>
</organism>
<dbReference type="NCBIfam" id="TIGR01354">
    <property type="entry name" value="cyt_deam_tetra"/>
    <property type="match status" value="1"/>
</dbReference>
<evidence type="ECO:0000256" key="14">
    <source>
        <dbReference type="PIRSR" id="PIRSR606262-3"/>
    </source>
</evidence>
<dbReference type="InterPro" id="IPR016193">
    <property type="entry name" value="Cytidine_deaminase-like"/>
</dbReference>
<evidence type="ECO:0000256" key="7">
    <source>
        <dbReference type="ARBA" id="ARBA00022801"/>
    </source>
</evidence>
<reference evidence="17" key="1">
    <citation type="submission" date="2020-12" db="EMBL/GenBank/DDBJ databases">
        <title>The genome sequence of Inhella sp. 4Y17.</title>
        <authorList>
            <person name="Liu Y."/>
        </authorList>
    </citation>
    <scope>NUCLEOTIDE SEQUENCE</scope>
    <source>
        <strain evidence="17">4Y10</strain>
    </source>
</reference>
<dbReference type="GO" id="GO:0005829">
    <property type="term" value="C:cytosol"/>
    <property type="evidence" value="ECO:0007669"/>
    <property type="project" value="TreeGrafter"/>
</dbReference>
<dbReference type="Proteomes" id="UP000620139">
    <property type="component" value="Unassembled WGS sequence"/>
</dbReference>
<evidence type="ECO:0000256" key="8">
    <source>
        <dbReference type="ARBA" id="ARBA00022833"/>
    </source>
</evidence>
<evidence type="ECO:0000256" key="13">
    <source>
        <dbReference type="PIRSR" id="PIRSR606262-2"/>
    </source>
</evidence>
<dbReference type="PANTHER" id="PTHR11644:SF2">
    <property type="entry name" value="CYTIDINE DEAMINASE"/>
    <property type="match status" value="1"/>
</dbReference>
<feature type="active site" description="Proton donor" evidence="12">
    <location>
        <position position="59"/>
    </location>
</feature>
<proteinExistence type="inferred from homology"/>
<dbReference type="Pfam" id="PF00383">
    <property type="entry name" value="dCMP_cyt_deam_1"/>
    <property type="match status" value="1"/>
</dbReference>
<evidence type="ECO:0000259" key="16">
    <source>
        <dbReference type="PROSITE" id="PS51747"/>
    </source>
</evidence>
<dbReference type="GO" id="GO:0042802">
    <property type="term" value="F:identical protein binding"/>
    <property type="evidence" value="ECO:0007669"/>
    <property type="project" value="UniProtKB-ARBA"/>
</dbReference>
<dbReference type="NCBIfam" id="NF004064">
    <property type="entry name" value="PRK05578.1"/>
    <property type="match status" value="1"/>
</dbReference>
<protein>
    <recommendedName>
        <fullName evidence="5 15">Cytidine deaminase</fullName>
        <ecNumber evidence="4 15">3.5.4.5</ecNumber>
    </recommendedName>
    <alternativeName>
        <fullName evidence="9 15">Cytidine aminohydrolase</fullName>
    </alternativeName>
</protein>
<dbReference type="GO" id="GO:0072527">
    <property type="term" value="P:pyrimidine-containing compound metabolic process"/>
    <property type="evidence" value="ECO:0007669"/>
    <property type="project" value="UniProtKB-ARBA"/>
</dbReference>
<dbReference type="EMBL" id="JAEDAL010000011">
    <property type="protein sequence ID" value="MBH9554262.1"/>
    <property type="molecule type" value="Genomic_DNA"/>
</dbReference>
<feature type="binding site" evidence="14">
    <location>
        <position position="57"/>
    </location>
    <ligand>
        <name>Zn(2+)</name>
        <dbReference type="ChEBI" id="CHEBI:29105"/>
        <note>catalytic</note>
    </ligand>
</feature>
<dbReference type="CDD" id="cd01283">
    <property type="entry name" value="cytidine_deaminase"/>
    <property type="match status" value="1"/>
</dbReference>
<feature type="binding site" evidence="14">
    <location>
        <position position="90"/>
    </location>
    <ligand>
        <name>Zn(2+)</name>
        <dbReference type="ChEBI" id="CHEBI:29105"/>
        <note>catalytic</note>
    </ligand>
</feature>
<dbReference type="Gene3D" id="3.40.140.10">
    <property type="entry name" value="Cytidine Deaminase, domain 2"/>
    <property type="match status" value="1"/>
</dbReference>
<dbReference type="InterPro" id="IPR006262">
    <property type="entry name" value="Cyt_deam_tetra"/>
</dbReference>
<keyword evidence="18" id="KW-1185">Reference proteome</keyword>
<dbReference type="GO" id="GO:0055086">
    <property type="term" value="P:nucleobase-containing small molecule metabolic process"/>
    <property type="evidence" value="ECO:0007669"/>
    <property type="project" value="UniProtKB-ARBA"/>
</dbReference>
<evidence type="ECO:0000256" key="4">
    <source>
        <dbReference type="ARBA" id="ARBA00012783"/>
    </source>
</evidence>
<dbReference type="PROSITE" id="PS51747">
    <property type="entry name" value="CYT_DCMP_DEAMINASES_2"/>
    <property type="match status" value="1"/>
</dbReference>
<comment type="caution">
    <text evidence="17">The sequence shown here is derived from an EMBL/GenBank/DDBJ whole genome shotgun (WGS) entry which is preliminary data.</text>
</comment>
<dbReference type="EC" id="3.5.4.5" evidence="4 15"/>
<comment type="cofactor">
    <cofactor evidence="1 14 15">
        <name>Zn(2+)</name>
        <dbReference type="ChEBI" id="CHEBI:29105"/>
    </cofactor>
</comment>
<dbReference type="SUPFAM" id="SSF53927">
    <property type="entry name" value="Cytidine deaminase-like"/>
    <property type="match status" value="1"/>
</dbReference>
<dbReference type="AlphaFoldDB" id="A0A931IYK5"/>
<comment type="catalytic activity">
    <reaction evidence="11 15">
        <text>cytidine + H2O + H(+) = uridine + NH4(+)</text>
        <dbReference type="Rhea" id="RHEA:16069"/>
        <dbReference type="ChEBI" id="CHEBI:15377"/>
        <dbReference type="ChEBI" id="CHEBI:15378"/>
        <dbReference type="ChEBI" id="CHEBI:16704"/>
        <dbReference type="ChEBI" id="CHEBI:17562"/>
        <dbReference type="ChEBI" id="CHEBI:28938"/>
        <dbReference type="EC" id="3.5.4.5"/>
    </reaction>
</comment>
<comment type="function">
    <text evidence="2 15">This enzyme scavenges exogenous and endogenous cytidine and 2'-deoxycytidine for UMP synthesis.</text>
</comment>
<evidence type="ECO:0000313" key="18">
    <source>
        <dbReference type="Proteomes" id="UP000620139"/>
    </source>
</evidence>
<dbReference type="InterPro" id="IPR050202">
    <property type="entry name" value="Cyt/Deoxycyt_deaminase"/>
</dbReference>
<sequence>MADESLKAEMLAVARAARAASYAPYSNYRVGAALLGEDGRIFGGCNVENAAYPQGVCAEAGALSAMVLAGVRKAKGVLVVGDGQHLITPCGGCRQKLREFAQPEDFWVLAVNESGQQQQWTLEQLFPHSFSPDHLA</sequence>
<name>A0A931IYK5_9BURK</name>
<evidence type="ECO:0000256" key="2">
    <source>
        <dbReference type="ARBA" id="ARBA00003949"/>
    </source>
</evidence>
<evidence type="ECO:0000256" key="15">
    <source>
        <dbReference type="RuleBase" id="RU364006"/>
    </source>
</evidence>
<feature type="binding site" evidence="13">
    <location>
        <begin position="46"/>
        <end position="52"/>
    </location>
    <ligand>
        <name>substrate</name>
    </ligand>
</feature>
<dbReference type="GO" id="GO:0004126">
    <property type="term" value="F:cytidine deaminase activity"/>
    <property type="evidence" value="ECO:0007669"/>
    <property type="project" value="UniProtKB-UniRule"/>
</dbReference>
<dbReference type="RefSeq" id="WP_198101879.1">
    <property type="nucleotide sequence ID" value="NZ_JAEDAL010000011.1"/>
</dbReference>
<dbReference type="InterPro" id="IPR016192">
    <property type="entry name" value="APOBEC/CMP_deaminase_Zn-bd"/>
</dbReference>
<evidence type="ECO:0000256" key="9">
    <source>
        <dbReference type="ARBA" id="ARBA00032005"/>
    </source>
</evidence>
<gene>
    <name evidence="17" type="primary">cdd</name>
    <name evidence="17" type="ORF">I7X43_15580</name>
</gene>
<comment type="catalytic activity">
    <reaction evidence="10 15">
        <text>2'-deoxycytidine + H2O + H(+) = 2'-deoxyuridine + NH4(+)</text>
        <dbReference type="Rhea" id="RHEA:13433"/>
        <dbReference type="ChEBI" id="CHEBI:15377"/>
        <dbReference type="ChEBI" id="CHEBI:15378"/>
        <dbReference type="ChEBI" id="CHEBI:15698"/>
        <dbReference type="ChEBI" id="CHEBI:16450"/>
        <dbReference type="ChEBI" id="CHEBI:28938"/>
        <dbReference type="EC" id="3.5.4.5"/>
    </reaction>
</comment>
<keyword evidence="7 15" id="KW-0378">Hydrolase</keyword>
<dbReference type="PROSITE" id="PS00903">
    <property type="entry name" value="CYT_DCMP_DEAMINASES_1"/>
    <property type="match status" value="1"/>
</dbReference>
<evidence type="ECO:0000256" key="6">
    <source>
        <dbReference type="ARBA" id="ARBA00022723"/>
    </source>
</evidence>
<evidence type="ECO:0000313" key="17">
    <source>
        <dbReference type="EMBL" id="MBH9554262.1"/>
    </source>
</evidence>
<comment type="similarity">
    <text evidence="3 15">Belongs to the cytidine and deoxycytidylate deaminase family.</text>
</comment>
<evidence type="ECO:0000256" key="5">
    <source>
        <dbReference type="ARBA" id="ARBA00018266"/>
    </source>
</evidence>
<evidence type="ECO:0000256" key="1">
    <source>
        <dbReference type="ARBA" id="ARBA00001947"/>
    </source>
</evidence>
<keyword evidence="8 14" id="KW-0862">Zinc</keyword>
<evidence type="ECO:0000256" key="10">
    <source>
        <dbReference type="ARBA" id="ARBA00049252"/>
    </source>
</evidence>
<feature type="binding site" evidence="14">
    <location>
        <position position="93"/>
    </location>
    <ligand>
        <name>Zn(2+)</name>
        <dbReference type="ChEBI" id="CHEBI:29105"/>
        <note>catalytic</note>
    </ligand>
</feature>
<dbReference type="FunFam" id="3.40.140.10:FF:000008">
    <property type="entry name" value="Cytidine deaminase"/>
    <property type="match status" value="1"/>
</dbReference>
<dbReference type="PANTHER" id="PTHR11644">
    <property type="entry name" value="CYTIDINE DEAMINASE"/>
    <property type="match status" value="1"/>
</dbReference>
<evidence type="ECO:0000256" key="3">
    <source>
        <dbReference type="ARBA" id="ARBA00006576"/>
    </source>
</evidence>
<feature type="domain" description="CMP/dCMP-type deaminase" evidence="16">
    <location>
        <begin position="5"/>
        <end position="133"/>
    </location>
</feature>